<sequence>MYKTKDRHIKSIKIQSQIEQNVVIVVKLVSIHITLLTLKLHNVINNIHCYEKIETSFSKPELTITFPKIIQTP</sequence>
<evidence type="ECO:0000313" key="1">
    <source>
        <dbReference type="EMBL" id="MBF4372042.1"/>
    </source>
</evidence>
<dbReference type="Proteomes" id="UP000726136">
    <property type="component" value="Unassembled WGS sequence"/>
</dbReference>
<organism evidence="1 2">
    <name type="scientific">Vibrio anguillarum</name>
    <name type="common">Listonella anguillarum</name>
    <dbReference type="NCBI Taxonomy" id="55601"/>
    <lineage>
        <taxon>Bacteria</taxon>
        <taxon>Pseudomonadati</taxon>
        <taxon>Pseudomonadota</taxon>
        <taxon>Gammaproteobacteria</taxon>
        <taxon>Vibrionales</taxon>
        <taxon>Vibrionaceae</taxon>
        <taxon>Vibrio</taxon>
    </lineage>
</organism>
<proteinExistence type="predicted"/>
<comment type="caution">
    <text evidence="1">The sequence shown here is derived from an EMBL/GenBank/DDBJ whole genome shotgun (WGS) entry which is preliminary data.</text>
</comment>
<reference evidence="1 2" key="1">
    <citation type="journal article" date="2021" name="PeerJ">
        <title>Analysis of 44 Vibrio anguillarum genomes reveals high genetic diversity.</title>
        <authorList>
            <person name="Hansen M.J."/>
            <person name="Dalsgaard I."/>
        </authorList>
    </citation>
    <scope>NUCLEOTIDE SEQUENCE [LARGE SCALE GENOMIC DNA]</scope>
    <source>
        <strain evidence="1 2">040915-1/1B</strain>
    </source>
</reference>
<name>A0ABR9Z1F0_VIBAN</name>
<accession>A0ABR9Z1F0</accession>
<dbReference type="EMBL" id="RDPI01000003">
    <property type="protein sequence ID" value="MBF4372042.1"/>
    <property type="molecule type" value="Genomic_DNA"/>
</dbReference>
<evidence type="ECO:0000313" key="2">
    <source>
        <dbReference type="Proteomes" id="UP000726136"/>
    </source>
</evidence>
<keyword evidence="2" id="KW-1185">Reference proteome</keyword>
<gene>
    <name evidence="1" type="ORF">EAY46_02935</name>
</gene>
<protein>
    <submittedName>
        <fullName evidence="1">Uncharacterized protein</fullName>
    </submittedName>
</protein>